<dbReference type="InParanoid" id="I7M2E5"/>
<dbReference type="GeneID" id="7838566"/>
<evidence type="ECO:0000313" key="1">
    <source>
        <dbReference type="EMBL" id="EAS00237.2"/>
    </source>
</evidence>
<dbReference type="InterPro" id="IPR032675">
    <property type="entry name" value="LRR_dom_sf"/>
</dbReference>
<organism evidence="1 2">
    <name type="scientific">Tetrahymena thermophila (strain SB210)</name>
    <dbReference type="NCBI Taxonomy" id="312017"/>
    <lineage>
        <taxon>Eukaryota</taxon>
        <taxon>Sar</taxon>
        <taxon>Alveolata</taxon>
        <taxon>Ciliophora</taxon>
        <taxon>Intramacronucleata</taxon>
        <taxon>Oligohymenophorea</taxon>
        <taxon>Hymenostomatida</taxon>
        <taxon>Tetrahymenina</taxon>
        <taxon>Tetrahymenidae</taxon>
        <taxon>Tetrahymena</taxon>
    </lineage>
</organism>
<dbReference type="EMBL" id="GG662621">
    <property type="protein sequence ID" value="EAS00237.2"/>
    <property type="molecule type" value="Genomic_DNA"/>
</dbReference>
<proteinExistence type="predicted"/>
<dbReference type="Gene3D" id="3.80.10.10">
    <property type="entry name" value="Ribonuclease Inhibitor"/>
    <property type="match status" value="1"/>
</dbReference>
<accession>I7M2E5</accession>
<sequence>MQQLKIKFQQQINYIQCKSIIKMEIEKQLIQQDQEHKFLNLPPNFDIYLDDCFFLNFNNENILPENIDSDVSSYKNIIINFTEKSNLLIDGLEKFIEKIVYKNRKIEYFELNLKKLGKWHKLDTSEVIRLCKIIQQVNKVKYLYLYFDSVSEEYSDDIICSIIDIAFVQTNLEMLHIELSSLAQKGAGQLGSIKLAQTIEAQNKLKHLSLNLHGWGTENDQQHPNQQDLLQIIQKIPINLNLESLYLCCGGWKSWGNIRDIDMQQYMNELKKLQNLKYLMLDLRGWACTISNPWETIFTNEGATYLQEFLSSQINLEWLNLKLLGWGDNNPSFTSQAIMSIGEGLGKLQNLQFLNLDLKKPPSSRDFQNKYSPYSLVYLLTQIRNLKKLTRVNIVLPNHCMIPQVKKVLQYITKAVQDRTHIIEVLKLMEKESVAQMYRKEIIQRAIIAIFGNQLKF</sequence>
<gene>
    <name evidence="1" type="ORF">TTHERM_00216120</name>
</gene>
<dbReference type="Proteomes" id="UP000009168">
    <property type="component" value="Unassembled WGS sequence"/>
</dbReference>
<reference evidence="2" key="1">
    <citation type="journal article" date="2006" name="PLoS Biol.">
        <title>Macronuclear genome sequence of the ciliate Tetrahymena thermophila, a model eukaryote.</title>
        <authorList>
            <person name="Eisen J.A."/>
            <person name="Coyne R.S."/>
            <person name="Wu M."/>
            <person name="Wu D."/>
            <person name="Thiagarajan M."/>
            <person name="Wortman J.R."/>
            <person name="Badger J.H."/>
            <person name="Ren Q."/>
            <person name="Amedeo P."/>
            <person name="Jones K.M."/>
            <person name="Tallon L.J."/>
            <person name="Delcher A.L."/>
            <person name="Salzberg S.L."/>
            <person name="Silva J.C."/>
            <person name="Haas B.J."/>
            <person name="Majoros W.H."/>
            <person name="Farzad M."/>
            <person name="Carlton J.M."/>
            <person name="Smith R.K. Jr."/>
            <person name="Garg J."/>
            <person name="Pearlman R.E."/>
            <person name="Karrer K.M."/>
            <person name="Sun L."/>
            <person name="Manning G."/>
            <person name="Elde N.C."/>
            <person name="Turkewitz A.P."/>
            <person name="Asai D.J."/>
            <person name="Wilkes D.E."/>
            <person name="Wang Y."/>
            <person name="Cai H."/>
            <person name="Collins K."/>
            <person name="Stewart B.A."/>
            <person name="Lee S.R."/>
            <person name="Wilamowska K."/>
            <person name="Weinberg Z."/>
            <person name="Ruzzo W.L."/>
            <person name="Wloga D."/>
            <person name="Gaertig J."/>
            <person name="Frankel J."/>
            <person name="Tsao C.-C."/>
            <person name="Gorovsky M.A."/>
            <person name="Keeling P.J."/>
            <person name="Waller R.F."/>
            <person name="Patron N.J."/>
            <person name="Cherry J.M."/>
            <person name="Stover N.A."/>
            <person name="Krieger C.J."/>
            <person name="del Toro C."/>
            <person name="Ryder H.F."/>
            <person name="Williamson S.C."/>
            <person name="Barbeau R.A."/>
            <person name="Hamilton E.P."/>
            <person name="Orias E."/>
        </authorList>
    </citation>
    <scope>NUCLEOTIDE SEQUENCE [LARGE SCALE GENOMIC DNA]</scope>
    <source>
        <strain evidence="2">SB210</strain>
    </source>
</reference>
<dbReference type="KEGG" id="tet:TTHERM_00216120"/>
<evidence type="ECO:0000313" key="2">
    <source>
        <dbReference type="Proteomes" id="UP000009168"/>
    </source>
</evidence>
<name>I7M2E5_TETTS</name>
<dbReference type="RefSeq" id="XP_001020482.2">
    <property type="nucleotide sequence ID" value="XM_001020482.2"/>
</dbReference>
<dbReference type="AlphaFoldDB" id="I7M2E5"/>
<dbReference type="SUPFAM" id="SSF52047">
    <property type="entry name" value="RNI-like"/>
    <property type="match status" value="1"/>
</dbReference>
<protein>
    <submittedName>
        <fullName evidence="1">Uncharacterized protein</fullName>
    </submittedName>
</protein>
<keyword evidence="2" id="KW-1185">Reference proteome</keyword>